<evidence type="ECO:0000256" key="1">
    <source>
        <dbReference type="SAM" id="SignalP"/>
    </source>
</evidence>
<proteinExistence type="predicted"/>
<evidence type="ECO:0000313" key="2">
    <source>
        <dbReference type="EMBL" id="QOC96896.1"/>
    </source>
</evidence>
<feature type="chain" id="PRO_5044742037" evidence="1">
    <location>
        <begin position="23"/>
        <end position="633"/>
    </location>
</feature>
<gene>
    <name evidence="2" type="ORF">ID616_22925</name>
</gene>
<dbReference type="AlphaFoldDB" id="A0ABD7BBF3"/>
<dbReference type="EMBL" id="CP061723">
    <property type="protein sequence ID" value="QOC96896.1"/>
    <property type="molecule type" value="Genomic_DNA"/>
</dbReference>
<sequence length="633" mass="67159">MNKHALALAVVGACGLVPQAFAHELAFSKKENIKVEVPGDATTWCKPEVELTITRPAWDNQELLSGLLTKLPFVFAKDCSTAKVSWKAVDAKGNLYASGSGNAGNLGLVTLAAAPAAPAAAAPAPAQAAPVATAPAPAAPAPAASAQAPAAAAAAPAPTAEPAPAVVEAAPAKAEVAPAPEVAAAPAPAPAAEAPAAAPVVPPVPAPAAAVAAAPTSDFGRAVVLENRNLMQVTDGAGCKWVLSREIIGNGDTLSFGTTPAMPCPASGFGEGSFEKITWKAVGTYRGDNWNRVYAHPSGLIFNKNLEPAVKDKAVSYLTAQADQAAFLVGEIPSRQMKVYLTFTRSSYGVLRPFSSDPYYVAVTPDESFALDAAKYKEAALEIFDLIKATSPTTTDVANLFIVKDLSAISNNIWGNDAQKITRNRIGINRQGLFFDVRDGANWAVQREQQRVREERQRQQELARVHTRVLERYQQLQDGMSDFKGRETEALAQMAGIKVRFASPLAQQDPATSARVAPMMVHVTGKKGDFYTIDFPSTGRLVADEEYSEGWYVTQVANATPYYPLDDGRAVPTYRAYSVGEPEACKQDHCADRVSFGAVLAKEFPNAGIDFSWTPEVSQKYVNDWNNASAMVQ</sequence>
<dbReference type="Proteomes" id="UP000516786">
    <property type="component" value="Chromosome"/>
</dbReference>
<dbReference type="RefSeq" id="WP_191086883.1">
    <property type="nucleotide sequence ID" value="NZ_CP061723.1"/>
</dbReference>
<organism evidence="2 3">
    <name type="scientific">Pseudomonas putida</name>
    <name type="common">Arthrobacter siderocapsulatus</name>
    <dbReference type="NCBI Taxonomy" id="303"/>
    <lineage>
        <taxon>Bacteria</taxon>
        <taxon>Pseudomonadati</taxon>
        <taxon>Pseudomonadota</taxon>
        <taxon>Gammaproteobacteria</taxon>
        <taxon>Pseudomonadales</taxon>
        <taxon>Pseudomonadaceae</taxon>
        <taxon>Pseudomonas</taxon>
    </lineage>
</organism>
<feature type="signal peptide" evidence="1">
    <location>
        <begin position="1"/>
        <end position="22"/>
    </location>
</feature>
<keyword evidence="1" id="KW-0732">Signal</keyword>
<reference evidence="2 3" key="1">
    <citation type="submission" date="2020-09" db="EMBL/GenBank/DDBJ databases">
        <title>Co-existence of a novel multidrug-resistance efflux pump with carbapenem resistance gene blaVIM-2 in one megaplasmid in Pseudomonas putida.</title>
        <authorList>
            <person name="Peng K."/>
            <person name="Li R."/>
        </authorList>
    </citation>
    <scope>NUCLEOTIDE SEQUENCE [LARGE SCALE GENOMIC DNA]</scope>
    <source>
        <strain evidence="2 3">ZXPA-20</strain>
    </source>
</reference>
<dbReference type="PANTHER" id="PTHR48125:SF10">
    <property type="entry name" value="OS12G0136300 PROTEIN"/>
    <property type="match status" value="1"/>
</dbReference>
<name>A0ABD7BBF3_PSEPU</name>
<protein>
    <submittedName>
        <fullName evidence="2">Uncharacterized protein</fullName>
    </submittedName>
</protein>
<dbReference type="PANTHER" id="PTHR48125">
    <property type="entry name" value="LP07818P1"/>
    <property type="match status" value="1"/>
</dbReference>
<evidence type="ECO:0000313" key="3">
    <source>
        <dbReference type="Proteomes" id="UP000516786"/>
    </source>
</evidence>
<accession>A0ABD7BBF3</accession>